<dbReference type="RefSeq" id="WP_189472925.1">
    <property type="nucleotide sequence ID" value="NZ_BMXS01000042.1"/>
</dbReference>
<dbReference type="Gene3D" id="3.30.470.20">
    <property type="entry name" value="ATP-grasp fold, B domain"/>
    <property type="match status" value="1"/>
</dbReference>
<dbReference type="PROSITE" id="PS50975">
    <property type="entry name" value="ATP_GRASP"/>
    <property type="match status" value="1"/>
</dbReference>
<name>A0ABQ2ZDC4_9GAMM</name>
<dbReference type="Gene3D" id="3.30.1490.20">
    <property type="entry name" value="ATP-grasp fold, A domain"/>
    <property type="match status" value="1"/>
</dbReference>
<proteinExistence type="predicted"/>
<reference evidence="7" key="1">
    <citation type="journal article" date="2019" name="Int. J. Syst. Evol. Microbiol.">
        <title>The Global Catalogue of Microorganisms (GCM) 10K type strain sequencing project: providing services to taxonomists for standard genome sequencing and annotation.</title>
        <authorList>
            <consortium name="The Broad Institute Genomics Platform"/>
            <consortium name="The Broad Institute Genome Sequencing Center for Infectious Disease"/>
            <person name="Wu L."/>
            <person name="Ma J."/>
        </authorList>
    </citation>
    <scope>NUCLEOTIDE SEQUENCE [LARGE SCALE GENOMIC DNA]</scope>
    <source>
        <strain evidence="7">KCTC 22228</strain>
    </source>
</reference>
<keyword evidence="7" id="KW-1185">Reference proteome</keyword>
<keyword evidence="1 6" id="KW-0436">Ligase</keyword>
<evidence type="ECO:0000313" key="7">
    <source>
        <dbReference type="Proteomes" id="UP000653056"/>
    </source>
</evidence>
<dbReference type="EMBL" id="BMXS01000042">
    <property type="protein sequence ID" value="GGY11132.1"/>
    <property type="molecule type" value="Genomic_DNA"/>
</dbReference>
<dbReference type="PANTHER" id="PTHR43585">
    <property type="entry name" value="FUMIPYRROLE BIOSYNTHESIS PROTEIN C"/>
    <property type="match status" value="1"/>
</dbReference>
<evidence type="ECO:0000313" key="6">
    <source>
        <dbReference type="EMBL" id="GGY11132.1"/>
    </source>
</evidence>
<dbReference type="InterPro" id="IPR052032">
    <property type="entry name" value="ATP-dep_AA_Ligase"/>
</dbReference>
<evidence type="ECO:0000256" key="1">
    <source>
        <dbReference type="ARBA" id="ARBA00022598"/>
    </source>
</evidence>
<protein>
    <submittedName>
        <fullName evidence="6">Carboxylate--amine ligase</fullName>
    </submittedName>
</protein>
<accession>A0ABQ2ZDC4</accession>
<comment type="caution">
    <text evidence="6">The sequence shown here is derived from an EMBL/GenBank/DDBJ whole genome shotgun (WGS) entry which is preliminary data.</text>
</comment>
<keyword evidence="2 4" id="KW-0547">Nucleotide-binding</keyword>
<dbReference type="SMART" id="SM01209">
    <property type="entry name" value="GARS_A"/>
    <property type="match status" value="1"/>
</dbReference>
<sequence>MPQPIVFVAHVVTEVLNEGFLPAARELDLDPVIVTDLPSDHRRHFAQEGLAAYPEAVLGCDVFSPIAILETLQEAGITPRAVFSHSDHLQAATALVADYFGLPGKDWRVCFAAKNKAAMRQRLDELALSPCWHRLVTTPAQLTEIAPDCPLPCVVKPREGVASLDVSRVDTREALIACCEGLWQRHSGQALLIEEYLEGELYTLETLGDGDRLEVLGGFRVELSPPPHFIELAAHWGLDLDQAVIDDIIDQIRRFGVGFGSCHSEFVLTPTGPRLIEINYRTIGDGREFLLDETLGIELFRTILRLHLGEALPRFDIASKGLHIEYVRATQSGHLVQVPEAFRRRWEDGFVDFHPLRRTGERLTLSHSNKDYLGVLRAAGDCTVRLKERVATTLASLTWEMQP</sequence>
<dbReference type="InterPro" id="IPR013815">
    <property type="entry name" value="ATP_grasp_subdomain_1"/>
</dbReference>
<dbReference type="GO" id="GO:0016874">
    <property type="term" value="F:ligase activity"/>
    <property type="evidence" value="ECO:0007669"/>
    <property type="project" value="UniProtKB-KW"/>
</dbReference>
<evidence type="ECO:0000256" key="4">
    <source>
        <dbReference type="PROSITE-ProRule" id="PRU00409"/>
    </source>
</evidence>
<dbReference type="PANTHER" id="PTHR43585:SF2">
    <property type="entry name" value="ATP-GRASP ENZYME FSQD"/>
    <property type="match status" value="1"/>
</dbReference>
<dbReference type="InterPro" id="IPR011761">
    <property type="entry name" value="ATP-grasp"/>
</dbReference>
<dbReference type="Proteomes" id="UP000653056">
    <property type="component" value="Unassembled WGS sequence"/>
</dbReference>
<feature type="domain" description="ATP-grasp" evidence="5">
    <location>
        <begin position="120"/>
        <end position="308"/>
    </location>
</feature>
<evidence type="ECO:0000259" key="5">
    <source>
        <dbReference type="PROSITE" id="PS50975"/>
    </source>
</evidence>
<keyword evidence="3 4" id="KW-0067">ATP-binding</keyword>
<dbReference type="SUPFAM" id="SSF56059">
    <property type="entry name" value="Glutathione synthetase ATP-binding domain-like"/>
    <property type="match status" value="1"/>
</dbReference>
<gene>
    <name evidence="6" type="ORF">GCM10007160_42720</name>
</gene>
<dbReference type="Gene3D" id="3.40.50.20">
    <property type="match status" value="1"/>
</dbReference>
<organism evidence="6 7">
    <name type="scientific">Litchfieldella qijiaojingensis</name>
    <dbReference type="NCBI Taxonomy" id="980347"/>
    <lineage>
        <taxon>Bacteria</taxon>
        <taxon>Pseudomonadati</taxon>
        <taxon>Pseudomonadota</taxon>
        <taxon>Gammaproteobacteria</taxon>
        <taxon>Oceanospirillales</taxon>
        <taxon>Halomonadaceae</taxon>
        <taxon>Litchfieldella</taxon>
    </lineage>
</organism>
<evidence type="ECO:0000256" key="3">
    <source>
        <dbReference type="ARBA" id="ARBA00022840"/>
    </source>
</evidence>
<evidence type="ECO:0000256" key="2">
    <source>
        <dbReference type="ARBA" id="ARBA00022741"/>
    </source>
</evidence>